<comment type="similarity">
    <text evidence="1">Belongs to the short-chain dehydrogenases/reductases (SDR) family.</text>
</comment>
<evidence type="ECO:0000313" key="4">
    <source>
        <dbReference type="EMBL" id="WCT76950.1"/>
    </source>
</evidence>
<name>A0ABY7TVJ8_9SPHN</name>
<keyword evidence="2" id="KW-0560">Oxidoreductase</keyword>
<dbReference type="Gene3D" id="3.40.50.720">
    <property type="entry name" value="NAD(P)-binding Rossmann-like Domain"/>
    <property type="match status" value="1"/>
</dbReference>
<accession>A0ABY7TVJ8</accession>
<dbReference type="SUPFAM" id="SSF51735">
    <property type="entry name" value="NAD(P)-binding Rossmann-fold domains"/>
    <property type="match status" value="1"/>
</dbReference>
<reference evidence="4 5" key="1">
    <citation type="submission" date="2023-02" db="EMBL/GenBank/DDBJ databases">
        <title>Genome sequence of Novosphingobium humi KACC 19094.</title>
        <authorList>
            <person name="Kim S."/>
            <person name="Heo J."/>
            <person name="Kwon S.-W."/>
        </authorList>
    </citation>
    <scope>NUCLEOTIDE SEQUENCE [LARGE SCALE GENOMIC DNA]</scope>
    <source>
        <strain evidence="4 5">KACC 19094</strain>
    </source>
</reference>
<dbReference type="InterPro" id="IPR002347">
    <property type="entry name" value="SDR_fam"/>
</dbReference>
<keyword evidence="5" id="KW-1185">Reference proteome</keyword>
<protein>
    <submittedName>
        <fullName evidence="4">SDR family oxidoreductase</fullName>
    </submittedName>
</protein>
<dbReference type="CDD" id="cd05233">
    <property type="entry name" value="SDR_c"/>
    <property type="match status" value="1"/>
</dbReference>
<dbReference type="PRINTS" id="PR00081">
    <property type="entry name" value="GDHRDH"/>
</dbReference>
<dbReference type="InterPro" id="IPR036291">
    <property type="entry name" value="NAD(P)-bd_dom_sf"/>
</dbReference>
<dbReference type="EMBL" id="CP117417">
    <property type="protein sequence ID" value="WCT76950.1"/>
    <property type="molecule type" value="Genomic_DNA"/>
</dbReference>
<dbReference type="SMART" id="SM00822">
    <property type="entry name" value="PKS_KR"/>
    <property type="match status" value="1"/>
</dbReference>
<gene>
    <name evidence="4" type="ORF">PQ457_13605</name>
</gene>
<dbReference type="Proteomes" id="UP001218231">
    <property type="component" value="Chromosome"/>
</dbReference>
<evidence type="ECO:0000256" key="1">
    <source>
        <dbReference type="ARBA" id="ARBA00006484"/>
    </source>
</evidence>
<dbReference type="PANTHER" id="PTHR42760:SF133">
    <property type="entry name" value="3-OXOACYL-[ACYL-CARRIER-PROTEIN] REDUCTASE"/>
    <property type="match status" value="1"/>
</dbReference>
<organism evidence="4 5">
    <name type="scientific">Novosphingobium humi</name>
    <dbReference type="NCBI Taxonomy" id="2282397"/>
    <lineage>
        <taxon>Bacteria</taxon>
        <taxon>Pseudomonadati</taxon>
        <taxon>Pseudomonadota</taxon>
        <taxon>Alphaproteobacteria</taxon>
        <taxon>Sphingomonadales</taxon>
        <taxon>Sphingomonadaceae</taxon>
        <taxon>Novosphingobium</taxon>
    </lineage>
</organism>
<dbReference type="RefSeq" id="WP_273617346.1">
    <property type="nucleotide sequence ID" value="NZ_CP117417.1"/>
</dbReference>
<dbReference type="PROSITE" id="PS00061">
    <property type="entry name" value="ADH_SHORT"/>
    <property type="match status" value="1"/>
</dbReference>
<dbReference type="InterPro" id="IPR057326">
    <property type="entry name" value="KR_dom"/>
</dbReference>
<evidence type="ECO:0000313" key="5">
    <source>
        <dbReference type="Proteomes" id="UP001218231"/>
    </source>
</evidence>
<proteinExistence type="inferred from homology"/>
<dbReference type="PANTHER" id="PTHR42760">
    <property type="entry name" value="SHORT-CHAIN DEHYDROGENASES/REDUCTASES FAMILY MEMBER"/>
    <property type="match status" value="1"/>
</dbReference>
<sequence>MNFAGRHIVITGASTGIGRATAERIAAGGGRLGLIARREGMLRDLGAQLNAGWAAADVGDKAQLIGALDALEAQNGPIDALFLNAGTGGAFAPVSDYGDAMFDEVMRVNTTSLFWAIAHVLPGMMERRRGAILITGSLASVRGMAGNVAYVASKHAAQGIARAVAMEAAPFGVRCNCLLPGFIETPMLADVPEAQRPAMAARVPQGRIGTADEAAAVAAFLLADDASHVTAQSWAADGGMLGTLAV</sequence>
<feature type="domain" description="Ketoreductase" evidence="3">
    <location>
        <begin position="6"/>
        <end position="172"/>
    </location>
</feature>
<dbReference type="InterPro" id="IPR020904">
    <property type="entry name" value="Sc_DH/Rdtase_CS"/>
</dbReference>
<evidence type="ECO:0000256" key="2">
    <source>
        <dbReference type="ARBA" id="ARBA00023002"/>
    </source>
</evidence>
<evidence type="ECO:0000259" key="3">
    <source>
        <dbReference type="SMART" id="SM00822"/>
    </source>
</evidence>
<dbReference type="Pfam" id="PF13561">
    <property type="entry name" value="adh_short_C2"/>
    <property type="match status" value="1"/>
</dbReference>
<dbReference type="PRINTS" id="PR00080">
    <property type="entry name" value="SDRFAMILY"/>
</dbReference>